<evidence type="ECO:0000256" key="19">
    <source>
        <dbReference type="HAMAP-Rule" id="MF_00719"/>
    </source>
</evidence>
<dbReference type="PATRIC" id="fig|438.15.peg.3309"/>
<evidence type="ECO:0000256" key="6">
    <source>
        <dbReference type="ARBA" id="ARBA00015850"/>
    </source>
</evidence>
<evidence type="ECO:0000256" key="9">
    <source>
        <dbReference type="ARBA" id="ARBA00022679"/>
    </source>
</evidence>
<feature type="transmembrane region" description="Helical" evidence="19">
    <location>
        <begin position="46"/>
        <end position="67"/>
    </location>
</feature>
<evidence type="ECO:0000256" key="12">
    <source>
        <dbReference type="ARBA" id="ARBA00022989"/>
    </source>
</evidence>
<organism evidence="20 21">
    <name type="scientific">Acetobacter pasteurianus</name>
    <name type="common">Acetobacter turbidans</name>
    <dbReference type="NCBI Taxonomy" id="438"/>
    <lineage>
        <taxon>Bacteria</taxon>
        <taxon>Pseudomonadati</taxon>
        <taxon>Pseudomonadota</taxon>
        <taxon>Alphaproteobacteria</taxon>
        <taxon>Acetobacterales</taxon>
        <taxon>Acetobacteraceae</taxon>
        <taxon>Acetobacter</taxon>
    </lineage>
</organism>
<comment type="catalytic activity">
    <reaction evidence="18 19">
        <text>alpha-ribazole 5'-phosphate + adenosylcob(III)inamide-GDP = adenosylcob(III)alamin 5'-phosphate + GMP + H(+)</text>
        <dbReference type="Rhea" id="RHEA:23560"/>
        <dbReference type="ChEBI" id="CHEBI:15378"/>
        <dbReference type="ChEBI" id="CHEBI:57918"/>
        <dbReference type="ChEBI" id="CHEBI:58115"/>
        <dbReference type="ChEBI" id="CHEBI:60487"/>
        <dbReference type="ChEBI" id="CHEBI:60493"/>
        <dbReference type="EC" id="2.7.8.26"/>
    </reaction>
</comment>
<dbReference type="InterPro" id="IPR003805">
    <property type="entry name" value="CobS"/>
</dbReference>
<comment type="cofactor">
    <cofactor evidence="1 19">
        <name>Mg(2+)</name>
        <dbReference type="ChEBI" id="CHEBI:18420"/>
    </cofactor>
</comment>
<proteinExistence type="inferred from homology"/>
<evidence type="ECO:0000256" key="7">
    <source>
        <dbReference type="ARBA" id="ARBA00022475"/>
    </source>
</evidence>
<dbReference type="EMBL" id="LYUD01000174">
    <property type="protein sequence ID" value="OAZ58479.1"/>
    <property type="molecule type" value="Genomic_DNA"/>
</dbReference>
<dbReference type="Pfam" id="PF02654">
    <property type="entry name" value="CobS"/>
    <property type="match status" value="1"/>
</dbReference>
<dbReference type="Proteomes" id="UP000093796">
    <property type="component" value="Unassembled WGS sequence"/>
</dbReference>
<comment type="subcellular location">
    <subcellularLocation>
        <location evidence="2 19">Cell membrane</location>
        <topology evidence="2 19">Multi-pass membrane protein</topology>
    </subcellularLocation>
</comment>
<dbReference type="HAMAP" id="MF_00719">
    <property type="entry name" value="CobS"/>
    <property type="match status" value="1"/>
</dbReference>
<feature type="transmembrane region" description="Helical" evidence="19">
    <location>
        <begin position="221"/>
        <end position="244"/>
    </location>
</feature>
<comment type="catalytic activity">
    <reaction evidence="17 19">
        <text>alpha-ribazole + adenosylcob(III)inamide-GDP = adenosylcob(III)alamin + GMP + H(+)</text>
        <dbReference type="Rhea" id="RHEA:16049"/>
        <dbReference type="ChEBI" id="CHEBI:10329"/>
        <dbReference type="ChEBI" id="CHEBI:15378"/>
        <dbReference type="ChEBI" id="CHEBI:18408"/>
        <dbReference type="ChEBI" id="CHEBI:58115"/>
        <dbReference type="ChEBI" id="CHEBI:60487"/>
        <dbReference type="EC" id="2.7.8.26"/>
    </reaction>
</comment>
<feature type="transmembrane region" description="Helical" evidence="19">
    <location>
        <begin position="125"/>
        <end position="143"/>
    </location>
</feature>
<dbReference type="PANTHER" id="PTHR34148">
    <property type="entry name" value="ADENOSYLCOBINAMIDE-GDP RIBAZOLETRANSFERASE"/>
    <property type="match status" value="1"/>
</dbReference>
<feature type="transmembrane region" description="Helical" evidence="19">
    <location>
        <begin position="150"/>
        <end position="175"/>
    </location>
</feature>
<sequence length="277" mass="28619">MSSSGSLSILDRLRLHLACGVGLLTRIPVSWLLPAAYKNSSASWPLAQSIWCWPLIGAGIGVFTGGLSATLQFSHIPPLAAAGIALAAQILVTGGLHEDGLADTADSSGGITPERKLEIMRDSRIGSYGVLALCSAILIRAGVLLSIHSIALACLICGLAGCLSRGAFLVVTKTVPPARPDGLARSLYPLPQQNLTIALIGAICLGTLLTVFLIPAPLTTACLLTLIALPLLLALAIALIIAQYAKRKLGGYTGDILGACAVITECVIMTVLSALFY</sequence>
<accession>A0A1A0C651</accession>
<dbReference type="GO" id="GO:0005886">
    <property type="term" value="C:plasma membrane"/>
    <property type="evidence" value="ECO:0007669"/>
    <property type="project" value="UniProtKB-SubCell"/>
</dbReference>
<feature type="transmembrane region" description="Helical" evidence="19">
    <location>
        <begin position="12"/>
        <end position="34"/>
    </location>
</feature>
<evidence type="ECO:0000256" key="17">
    <source>
        <dbReference type="ARBA" id="ARBA00048623"/>
    </source>
</evidence>
<evidence type="ECO:0000256" key="8">
    <source>
        <dbReference type="ARBA" id="ARBA00022573"/>
    </source>
</evidence>
<dbReference type="UniPathway" id="UPA00148">
    <property type="reaction ID" value="UER00238"/>
</dbReference>
<feature type="transmembrane region" description="Helical" evidence="19">
    <location>
        <begin position="256"/>
        <end position="276"/>
    </location>
</feature>
<evidence type="ECO:0000256" key="13">
    <source>
        <dbReference type="ARBA" id="ARBA00023136"/>
    </source>
</evidence>
<keyword evidence="12 19" id="KW-1133">Transmembrane helix</keyword>
<keyword evidence="10 19" id="KW-0812">Transmembrane</keyword>
<evidence type="ECO:0000256" key="3">
    <source>
        <dbReference type="ARBA" id="ARBA00004663"/>
    </source>
</evidence>
<evidence type="ECO:0000256" key="1">
    <source>
        <dbReference type="ARBA" id="ARBA00001946"/>
    </source>
</evidence>
<keyword evidence="8 19" id="KW-0169">Cobalamin biosynthesis</keyword>
<protein>
    <recommendedName>
        <fullName evidence="6 19">Adenosylcobinamide-GDP ribazoletransferase</fullName>
        <ecNumber evidence="5 19">2.7.8.26</ecNumber>
    </recommendedName>
    <alternativeName>
        <fullName evidence="16 19">Cobalamin synthase</fullName>
    </alternativeName>
    <alternativeName>
        <fullName evidence="15 19">Cobalamin-5'-phosphate synthase</fullName>
    </alternativeName>
</protein>
<keyword evidence="9 19" id="KW-0808">Transferase</keyword>
<evidence type="ECO:0000256" key="11">
    <source>
        <dbReference type="ARBA" id="ARBA00022842"/>
    </source>
</evidence>
<evidence type="ECO:0000256" key="10">
    <source>
        <dbReference type="ARBA" id="ARBA00022692"/>
    </source>
</evidence>
<evidence type="ECO:0000256" key="5">
    <source>
        <dbReference type="ARBA" id="ARBA00013200"/>
    </source>
</evidence>
<evidence type="ECO:0000313" key="21">
    <source>
        <dbReference type="Proteomes" id="UP000093796"/>
    </source>
</evidence>
<keyword evidence="11 19" id="KW-0460">Magnesium</keyword>
<dbReference type="GO" id="GO:0009236">
    <property type="term" value="P:cobalamin biosynthetic process"/>
    <property type="evidence" value="ECO:0007669"/>
    <property type="project" value="UniProtKB-UniRule"/>
</dbReference>
<evidence type="ECO:0000256" key="15">
    <source>
        <dbReference type="ARBA" id="ARBA00032605"/>
    </source>
</evidence>
<evidence type="ECO:0000256" key="4">
    <source>
        <dbReference type="ARBA" id="ARBA00010561"/>
    </source>
</evidence>
<feature type="transmembrane region" description="Helical" evidence="19">
    <location>
        <begin position="195"/>
        <end position="214"/>
    </location>
</feature>
<reference evidence="20 21" key="1">
    <citation type="submission" date="2016-05" db="EMBL/GenBank/DDBJ databases">
        <title>Genome sequencing of Acetobacter pasteurianus strain SRCM100623.</title>
        <authorList>
            <person name="Song Y.R."/>
        </authorList>
    </citation>
    <scope>NUCLEOTIDE SEQUENCE [LARGE SCALE GENOMIC DNA]</scope>
    <source>
        <strain evidence="20 21">SRCM100623</strain>
    </source>
</reference>
<evidence type="ECO:0000313" key="20">
    <source>
        <dbReference type="EMBL" id="OAZ58479.1"/>
    </source>
</evidence>
<keyword evidence="7 19" id="KW-1003">Cell membrane</keyword>
<dbReference type="RefSeq" id="WP_003629248.1">
    <property type="nucleotide sequence ID" value="NZ_LYUD01000174.1"/>
</dbReference>
<name>A0A1A0C651_ACEPA</name>
<dbReference type="PANTHER" id="PTHR34148:SF1">
    <property type="entry name" value="ADENOSYLCOBINAMIDE-GDP RIBAZOLETRANSFERASE"/>
    <property type="match status" value="1"/>
</dbReference>
<keyword evidence="13 19" id="KW-0472">Membrane</keyword>
<comment type="function">
    <text evidence="14 19">Joins adenosylcobinamide-GDP and alpha-ribazole to generate adenosylcobalamin (Ado-cobalamin). Also synthesizes adenosylcobalamin 5'-phosphate from adenosylcobinamide-GDP and alpha-ribazole 5'-phosphate.</text>
</comment>
<evidence type="ECO:0000256" key="14">
    <source>
        <dbReference type="ARBA" id="ARBA00025228"/>
    </source>
</evidence>
<dbReference type="EC" id="2.7.8.26" evidence="5 19"/>
<dbReference type="GO" id="GO:0051073">
    <property type="term" value="F:adenosylcobinamide-GDP ribazoletransferase activity"/>
    <property type="evidence" value="ECO:0007669"/>
    <property type="project" value="UniProtKB-UniRule"/>
</dbReference>
<comment type="pathway">
    <text evidence="3 19">Cofactor biosynthesis; adenosylcobalamin biosynthesis; adenosylcobalamin from cob(II)yrinate a,c-diamide: step 7/7.</text>
</comment>
<comment type="similarity">
    <text evidence="4 19">Belongs to the CobS family.</text>
</comment>
<gene>
    <name evidence="19" type="primary">cobS</name>
    <name evidence="20" type="ORF">SRCM100623_03005</name>
</gene>
<dbReference type="GO" id="GO:0008818">
    <property type="term" value="F:cobalamin 5'-phosphate synthase activity"/>
    <property type="evidence" value="ECO:0007669"/>
    <property type="project" value="UniProtKB-UniRule"/>
</dbReference>
<dbReference type="AlphaFoldDB" id="A0A1A0C651"/>
<dbReference type="OrthoDB" id="9794626at2"/>
<evidence type="ECO:0000256" key="16">
    <source>
        <dbReference type="ARBA" id="ARBA00032853"/>
    </source>
</evidence>
<evidence type="ECO:0000256" key="2">
    <source>
        <dbReference type="ARBA" id="ARBA00004651"/>
    </source>
</evidence>
<comment type="caution">
    <text evidence="20">The sequence shown here is derived from an EMBL/GenBank/DDBJ whole genome shotgun (WGS) entry which is preliminary data.</text>
</comment>
<evidence type="ECO:0000256" key="18">
    <source>
        <dbReference type="ARBA" id="ARBA00049504"/>
    </source>
</evidence>